<dbReference type="EMBL" id="UINC01183260">
    <property type="protein sequence ID" value="SVD93927.1"/>
    <property type="molecule type" value="Genomic_DNA"/>
</dbReference>
<protein>
    <submittedName>
        <fullName evidence="1">Uncharacterized protein</fullName>
    </submittedName>
</protein>
<sequence>MLHSLSNRLLNIVSRKLTPVRRKLEYLNNAHWHDWPFGHEPRASKDEYIRLSKEVSKLTYPEIDKYEQKMGFAIDTEWLHELALHTQVVIKKSPLCYAH</sequence>
<accession>A0A382ZEJ6</accession>
<organism evidence="1">
    <name type="scientific">marine metagenome</name>
    <dbReference type="NCBI Taxonomy" id="408172"/>
    <lineage>
        <taxon>unclassified sequences</taxon>
        <taxon>metagenomes</taxon>
        <taxon>ecological metagenomes</taxon>
    </lineage>
</organism>
<proteinExistence type="predicted"/>
<dbReference type="AlphaFoldDB" id="A0A382ZEJ6"/>
<feature type="non-terminal residue" evidence="1">
    <location>
        <position position="99"/>
    </location>
</feature>
<name>A0A382ZEJ6_9ZZZZ</name>
<gene>
    <name evidence="1" type="ORF">METZ01_LOCUS446781</name>
</gene>
<reference evidence="1" key="1">
    <citation type="submission" date="2018-05" db="EMBL/GenBank/DDBJ databases">
        <authorList>
            <person name="Lanie J.A."/>
            <person name="Ng W.-L."/>
            <person name="Kazmierczak K.M."/>
            <person name="Andrzejewski T.M."/>
            <person name="Davidsen T.M."/>
            <person name="Wayne K.J."/>
            <person name="Tettelin H."/>
            <person name="Glass J.I."/>
            <person name="Rusch D."/>
            <person name="Podicherti R."/>
            <person name="Tsui H.-C.T."/>
            <person name="Winkler M.E."/>
        </authorList>
    </citation>
    <scope>NUCLEOTIDE SEQUENCE</scope>
</reference>
<evidence type="ECO:0000313" key="1">
    <source>
        <dbReference type="EMBL" id="SVD93927.1"/>
    </source>
</evidence>